<gene>
    <name evidence="1" type="ORF">F6J85_09735</name>
</gene>
<organism evidence="1 2">
    <name type="scientific">Microbacterium lushaniae</name>
    <dbReference type="NCBI Taxonomy" id="2614639"/>
    <lineage>
        <taxon>Bacteria</taxon>
        <taxon>Bacillati</taxon>
        <taxon>Actinomycetota</taxon>
        <taxon>Actinomycetes</taxon>
        <taxon>Micrococcales</taxon>
        <taxon>Microbacteriaceae</taxon>
        <taxon>Microbacterium</taxon>
    </lineage>
</organism>
<dbReference type="EMBL" id="CP044232">
    <property type="protein sequence ID" value="QEW03353.1"/>
    <property type="molecule type" value="Genomic_DNA"/>
</dbReference>
<dbReference type="KEGG" id="mlz:F6J85_09735"/>
<evidence type="ECO:0000313" key="2">
    <source>
        <dbReference type="Proteomes" id="UP000325516"/>
    </source>
</evidence>
<dbReference type="AlphaFoldDB" id="A0A5J6L446"/>
<dbReference type="InterPro" id="IPR018561">
    <property type="entry name" value="AosR"/>
</dbReference>
<keyword evidence="2" id="KW-1185">Reference proteome</keyword>
<evidence type="ECO:0000313" key="1">
    <source>
        <dbReference type="EMBL" id="QEW03353.1"/>
    </source>
</evidence>
<dbReference type="Pfam" id="PF09438">
    <property type="entry name" value="DUF2017"/>
    <property type="match status" value="1"/>
</dbReference>
<sequence>MGHRPEGSRMSGRLLVLELTTIEVSHLIAITEQFLELVGDTGSSRDPAVARLVPDAYPDDPDASGDFRRLTSGDLLDRRAADARTLLGTLAQHGPVPAVADLDERTAMRPLTVTLDTEESAAWLRTLAALRLVLASRMGIVDEDDDPVDDPRAVLYDWLGQRLDALVAAVGPA</sequence>
<reference evidence="2" key="1">
    <citation type="submission" date="2019-09" db="EMBL/GenBank/DDBJ databases">
        <title>Mumia zhuanghuii sp. nov. isolated from the intestinal contents of plateau pika (Ochotona curzoniae) in the Qinghai-Tibet plateau of China.</title>
        <authorList>
            <person name="Tian Z."/>
        </authorList>
    </citation>
    <scope>NUCLEOTIDE SEQUENCE [LARGE SCALE GENOMIC DNA]</scope>
    <source>
        <strain evidence="2">L-031</strain>
    </source>
</reference>
<dbReference type="Proteomes" id="UP000325516">
    <property type="component" value="Chromosome"/>
</dbReference>
<name>A0A5J6L446_9MICO</name>
<proteinExistence type="predicted"/>
<accession>A0A5J6L446</accession>
<protein>
    <submittedName>
        <fullName evidence="1">DUF2017 family protein</fullName>
    </submittedName>
</protein>